<proteinExistence type="predicted"/>
<evidence type="ECO:0008006" key="3">
    <source>
        <dbReference type="Google" id="ProtNLM"/>
    </source>
</evidence>
<protein>
    <recommendedName>
        <fullName evidence="3">PD(D/E)XK endonuclease domain-containing protein</fullName>
    </recommendedName>
</protein>
<dbReference type="Gene3D" id="3.40.1350.10">
    <property type="match status" value="1"/>
</dbReference>
<accession>A0A5K7ZH10</accession>
<gene>
    <name evidence="1" type="ORF">DSCW_65080</name>
</gene>
<dbReference type="Proteomes" id="UP000427769">
    <property type="component" value="Chromosome"/>
</dbReference>
<dbReference type="EMBL" id="AP021875">
    <property type="protein sequence ID" value="BBO79091.1"/>
    <property type="molecule type" value="Genomic_DNA"/>
</dbReference>
<reference evidence="1 2" key="1">
    <citation type="submission" date="2019-11" db="EMBL/GenBank/DDBJ databases">
        <title>Comparative genomics of hydrocarbon-degrading Desulfosarcina strains.</title>
        <authorList>
            <person name="Watanabe M."/>
            <person name="Kojima H."/>
            <person name="Fukui M."/>
        </authorList>
    </citation>
    <scope>NUCLEOTIDE SEQUENCE [LARGE SCALE GENOMIC DNA]</scope>
    <source>
        <strain evidence="1 2">PP31</strain>
    </source>
</reference>
<dbReference type="KEGG" id="dwd:DSCW_65080"/>
<keyword evidence="2" id="KW-1185">Reference proteome</keyword>
<sequence>MPRRLTQTKSGTHQVLKNTSFESRVVSWLMQDGWQVFLPVLDNGHKTDILISDGPNYYRIQVKTIEATSEDQVIENKWVESNVDVIIFFARNSNWGYILPFFEETKRPLNHSSHRKFVQNKKDFLKEFHQL</sequence>
<dbReference type="GO" id="GO:0003676">
    <property type="term" value="F:nucleic acid binding"/>
    <property type="evidence" value="ECO:0007669"/>
    <property type="project" value="InterPro"/>
</dbReference>
<name>A0A5K7ZH10_9BACT</name>
<evidence type="ECO:0000313" key="1">
    <source>
        <dbReference type="EMBL" id="BBO79091.1"/>
    </source>
</evidence>
<organism evidence="1 2">
    <name type="scientific">Desulfosarcina widdelii</name>
    <dbReference type="NCBI Taxonomy" id="947919"/>
    <lineage>
        <taxon>Bacteria</taxon>
        <taxon>Pseudomonadati</taxon>
        <taxon>Thermodesulfobacteriota</taxon>
        <taxon>Desulfobacteria</taxon>
        <taxon>Desulfobacterales</taxon>
        <taxon>Desulfosarcinaceae</taxon>
        <taxon>Desulfosarcina</taxon>
    </lineage>
</organism>
<dbReference type="InterPro" id="IPR011856">
    <property type="entry name" value="tRNA_endonuc-like_dom_sf"/>
</dbReference>
<dbReference type="RefSeq" id="WP_155307656.1">
    <property type="nucleotide sequence ID" value="NZ_AP021875.1"/>
</dbReference>
<dbReference type="OrthoDB" id="282784at2"/>
<dbReference type="AlphaFoldDB" id="A0A5K7ZH10"/>
<evidence type="ECO:0000313" key="2">
    <source>
        <dbReference type="Proteomes" id="UP000427769"/>
    </source>
</evidence>